<dbReference type="Gene3D" id="3.20.20.70">
    <property type="entry name" value="Aldolase class I"/>
    <property type="match status" value="1"/>
</dbReference>
<evidence type="ECO:0000259" key="7">
    <source>
        <dbReference type="Pfam" id="PF16874"/>
    </source>
</evidence>
<dbReference type="Pfam" id="PF16875">
    <property type="entry name" value="Glyco_hydro_36N"/>
    <property type="match status" value="1"/>
</dbReference>
<evidence type="ECO:0000259" key="8">
    <source>
        <dbReference type="Pfam" id="PF16875"/>
    </source>
</evidence>
<dbReference type="PROSITE" id="PS00512">
    <property type="entry name" value="ALPHA_GALACTOSIDASE"/>
    <property type="match status" value="1"/>
</dbReference>
<dbReference type="PANTHER" id="PTHR43053:SF3">
    <property type="entry name" value="ALPHA-GALACTOSIDASE C-RELATED"/>
    <property type="match status" value="1"/>
</dbReference>
<evidence type="ECO:0000256" key="4">
    <source>
        <dbReference type="ARBA" id="ARBA00022801"/>
    </source>
</evidence>
<organism evidence="9 10">
    <name type="scientific">Lentilactobacillus raoultii</name>
    <dbReference type="NCBI Taxonomy" id="1987503"/>
    <lineage>
        <taxon>Bacteria</taxon>
        <taxon>Bacillati</taxon>
        <taxon>Bacillota</taxon>
        <taxon>Bacilli</taxon>
        <taxon>Lactobacillales</taxon>
        <taxon>Lactobacillaceae</taxon>
        <taxon>Lentilactobacillus</taxon>
    </lineage>
</organism>
<dbReference type="Gene3D" id="2.60.40.1180">
    <property type="entry name" value="Golgi alpha-mannosidase II"/>
    <property type="match status" value="1"/>
</dbReference>
<evidence type="ECO:0000256" key="5">
    <source>
        <dbReference type="ARBA" id="ARBA00023295"/>
    </source>
</evidence>
<dbReference type="PANTHER" id="PTHR43053">
    <property type="entry name" value="GLYCOSIDASE FAMILY 31"/>
    <property type="match status" value="1"/>
</dbReference>
<sequence>MAINVNQNQTLFHLQTDHTSYIFDVMPNGELGQLYYGSRVHQKSDYQNLASREWHNDTPSWTEEALDVQPELLKQEYASFGKGDFRYPAFEVTLENGSNISELQFTGYQIHPGKNRLQGLPSTFDDNGDDAQTLEITLEDSLSKLEVVLSYAVFPHQDVIIRSAKFINRGNQKIQVNQALSLQLDLPDDDYELVQFSGTWARERHLYRNKIHSGIQSISSMRTASSHQQNPYFMLVRPNTDEDSGEALGVNLIYSGNFLDQVEVDQFNTTRILAGINPTGFGWNLEPAASFQTPEAVLSFTDKGTNQLSQQLGHFYQLHLVNPHFAHQLRPLLVNNWEATTFDIDEQKLVNFAKSAKKLGLEMLVVDDGWFGHRNNDRSSLGDWFVNKAKFPNGLVSLAERVHSIGLKFGLWFEPEMISKDSELYEAHPDWMIKTPGRHSTPQRHQFVLDMTRSEVVDYLYYAMAKMIDENKLDYIKWDMNRNITEMYGMKLRADQQTEFSHRYILGVYNLYERLTKQFPKVLFESCASGGGRFDLGMMYYAPQAWTSDNTDAIERLKIQYSTSYGYSQSMMGAHVSDVPNDQDKRITPLSTRADVAFFGDFGYELDITHLSKEDEELIKRQVQFYKKYRQLFQFGDFYRIDSPYEKGGNIVSWEVVDSKKENAIAARYQLLNVANAPYARIKFKGLDPDKQYQVNEDTEVFYGSELMNAGYFVPSVQSTVQRGASADFNAKLFVIKAR</sequence>
<dbReference type="GO" id="GO:0004557">
    <property type="term" value="F:alpha-galactosidase activity"/>
    <property type="evidence" value="ECO:0007669"/>
    <property type="project" value="UniProtKB-EC"/>
</dbReference>
<protein>
    <recommendedName>
        <fullName evidence="3 6">Alpha-galactosidase</fullName>
        <ecNumber evidence="3 6">3.2.1.22</ecNumber>
    </recommendedName>
</protein>
<feature type="domain" description="Glycosyl hydrolase family 36 N-terminal" evidence="8">
    <location>
        <begin position="29"/>
        <end position="286"/>
    </location>
</feature>
<name>A0ABW3PHF5_9LACO</name>
<dbReference type="InterPro" id="IPR031705">
    <property type="entry name" value="Glyco_hydro_36_C"/>
</dbReference>
<evidence type="ECO:0000256" key="1">
    <source>
        <dbReference type="ARBA" id="ARBA00001255"/>
    </source>
</evidence>
<dbReference type="InterPro" id="IPR013785">
    <property type="entry name" value="Aldolase_TIM"/>
</dbReference>
<evidence type="ECO:0000313" key="9">
    <source>
        <dbReference type="EMBL" id="MFD1125568.1"/>
    </source>
</evidence>
<keyword evidence="4 6" id="KW-0378">Hydrolase</keyword>
<dbReference type="EC" id="3.2.1.22" evidence="3 6"/>
<dbReference type="EMBL" id="JBHTLH010000034">
    <property type="protein sequence ID" value="MFD1125568.1"/>
    <property type="molecule type" value="Genomic_DNA"/>
</dbReference>
<dbReference type="Gene3D" id="2.70.98.60">
    <property type="entry name" value="alpha-galactosidase from lactobacil brevis"/>
    <property type="match status" value="1"/>
</dbReference>
<dbReference type="Pfam" id="PF02065">
    <property type="entry name" value="Melibiase"/>
    <property type="match status" value="1"/>
</dbReference>
<evidence type="ECO:0000313" key="10">
    <source>
        <dbReference type="Proteomes" id="UP001597156"/>
    </source>
</evidence>
<dbReference type="InterPro" id="IPR017853">
    <property type="entry name" value="GH"/>
</dbReference>
<dbReference type="InterPro" id="IPR050985">
    <property type="entry name" value="Alpha-glycosidase_related"/>
</dbReference>
<dbReference type="PIRSF" id="PIRSF005536">
    <property type="entry name" value="Agal"/>
    <property type="match status" value="1"/>
</dbReference>
<dbReference type="Proteomes" id="UP001597156">
    <property type="component" value="Unassembled WGS sequence"/>
</dbReference>
<comment type="catalytic activity">
    <reaction evidence="1 6">
        <text>Hydrolysis of terminal, non-reducing alpha-D-galactose residues in alpha-D-galactosides, including galactose oligosaccharides, galactomannans and galactolipids.</text>
        <dbReference type="EC" id="3.2.1.22"/>
    </reaction>
</comment>
<dbReference type="PRINTS" id="PR00743">
    <property type="entry name" value="GLHYDRLASE36"/>
</dbReference>
<evidence type="ECO:0000256" key="3">
    <source>
        <dbReference type="ARBA" id="ARBA00012755"/>
    </source>
</evidence>
<dbReference type="InterPro" id="IPR031704">
    <property type="entry name" value="Glyco_hydro_36_N"/>
</dbReference>
<evidence type="ECO:0000256" key="2">
    <source>
        <dbReference type="ARBA" id="ARBA00006202"/>
    </source>
</evidence>
<keyword evidence="10" id="KW-1185">Reference proteome</keyword>
<accession>A0ABW3PHF5</accession>
<dbReference type="InterPro" id="IPR038417">
    <property type="entry name" value="Alpga-gal_N_sf"/>
</dbReference>
<keyword evidence="5 6" id="KW-0326">Glycosidase</keyword>
<dbReference type="SUPFAM" id="SSF51445">
    <property type="entry name" value="(Trans)glycosidases"/>
    <property type="match status" value="1"/>
</dbReference>
<dbReference type="CDD" id="cd14791">
    <property type="entry name" value="GH36"/>
    <property type="match status" value="1"/>
</dbReference>
<proteinExistence type="inferred from homology"/>
<evidence type="ECO:0000256" key="6">
    <source>
        <dbReference type="PIRNR" id="PIRNR005536"/>
    </source>
</evidence>
<dbReference type="InterPro" id="IPR000111">
    <property type="entry name" value="Glyco_hydro_27/36_CS"/>
</dbReference>
<dbReference type="InterPro" id="IPR002252">
    <property type="entry name" value="Glyco_hydro_36"/>
</dbReference>
<reference evidence="10" key="1">
    <citation type="journal article" date="2019" name="Int. J. Syst. Evol. Microbiol.">
        <title>The Global Catalogue of Microorganisms (GCM) 10K type strain sequencing project: providing services to taxonomists for standard genome sequencing and annotation.</title>
        <authorList>
            <consortium name="The Broad Institute Genomics Platform"/>
            <consortium name="The Broad Institute Genome Sequencing Center for Infectious Disease"/>
            <person name="Wu L."/>
            <person name="Ma J."/>
        </authorList>
    </citation>
    <scope>NUCLEOTIDE SEQUENCE [LARGE SCALE GENOMIC DNA]</scope>
    <source>
        <strain evidence="10">CCUG 71848</strain>
    </source>
</reference>
<dbReference type="RefSeq" id="WP_121977864.1">
    <property type="nucleotide sequence ID" value="NZ_JBHTLH010000034.1"/>
</dbReference>
<gene>
    <name evidence="9" type="ORF">ACFQ22_09425</name>
</gene>
<dbReference type="Pfam" id="PF16874">
    <property type="entry name" value="Glyco_hydro_36C"/>
    <property type="match status" value="1"/>
</dbReference>
<comment type="caution">
    <text evidence="9">The sequence shown here is derived from an EMBL/GenBank/DDBJ whole genome shotgun (WGS) entry which is preliminary data.</text>
</comment>
<feature type="domain" description="Glycosyl hydrolase family 36 C-terminal" evidence="7">
    <location>
        <begin position="652"/>
        <end position="735"/>
    </location>
</feature>
<dbReference type="InterPro" id="IPR013780">
    <property type="entry name" value="Glyco_hydro_b"/>
</dbReference>
<comment type="similarity">
    <text evidence="2">Belongs to the glycosyl hydrolase 36 family.</text>
</comment>